<dbReference type="EMBL" id="LAZR01005485">
    <property type="protein sequence ID" value="KKM99543.1"/>
    <property type="molecule type" value="Genomic_DNA"/>
</dbReference>
<dbReference type="CDD" id="cd01949">
    <property type="entry name" value="GGDEF"/>
    <property type="match status" value="1"/>
</dbReference>
<dbReference type="AlphaFoldDB" id="A0A0F9M1I3"/>
<dbReference type="PANTHER" id="PTHR43102">
    <property type="entry name" value="SLR1143 PROTEIN"/>
    <property type="match status" value="1"/>
</dbReference>
<dbReference type="Pfam" id="PF01590">
    <property type="entry name" value="GAF"/>
    <property type="match status" value="1"/>
</dbReference>
<protein>
    <recommendedName>
        <fullName evidence="1">GGDEF domain-containing protein</fullName>
    </recommendedName>
</protein>
<dbReference type="Gene3D" id="3.30.450.40">
    <property type="match status" value="1"/>
</dbReference>
<name>A0A0F9M1I3_9ZZZZ</name>
<dbReference type="SUPFAM" id="SSF55073">
    <property type="entry name" value="Nucleotide cyclase"/>
    <property type="match status" value="1"/>
</dbReference>
<dbReference type="SMART" id="SM00267">
    <property type="entry name" value="GGDEF"/>
    <property type="match status" value="1"/>
</dbReference>
<accession>A0A0F9M1I3</accession>
<feature type="domain" description="GGDEF" evidence="1">
    <location>
        <begin position="194"/>
        <end position="320"/>
    </location>
</feature>
<evidence type="ECO:0000313" key="2">
    <source>
        <dbReference type="EMBL" id="KKM99543.1"/>
    </source>
</evidence>
<dbReference type="PANTHER" id="PTHR43102:SF2">
    <property type="entry name" value="GAF DOMAIN-CONTAINING PROTEIN"/>
    <property type="match status" value="1"/>
</dbReference>
<dbReference type="SUPFAM" id="SSF55781">
    <property type="entry name" value="GAF domain-like"/>
    <property type="match status" value="1"/>
</dbReference>
<dbReference type="NCBIfam" id="TIGR00254">
    <property type="entry name" value="GGDEF"/>
    <property type="match status" value="1"/>
</dbReference>
<reference evidence="2" key="1">
    <citation type="journal article" date="2015" name="Nature">
        <title>Complex archaea that bridge the gap between prokaryotes and eukaryotes.</title>
        <authorList>
            <person name="Spang A."/>
            <person name="Saw J.H."/>
            <person name="Jorgensen S.L."/>
            <person name="Zaremba-Niedzwiedzka K."/>
            <person name="Martijn J."/>
            <person name="Lind A.E."/>
            <person name="van Eijk R."/>
            <person name="Schleper C."/>
            <person name="Guy L."/>
            <person name="Ettema T.J."/>
        </authorList>
    </citation>
    <scope>NUCLEOTIDE SEQUENCE</scope>
</reference>
<sequence length="320" mass="36816">MIKPEIPSNEAERLHALKTLKILDTSHEERFDRVTRIAKRMFNVSISLVTLIDEDRQWFKSRQGLDAPELPRETSFCGHTINQDELLIIPDTVQDKRFFDNPFVTGDPKVRFYAGFPLKLRQGVIIGTLCLADNKPRHLNDEEKKLLKDLGTLVEQEIQSIQLATIDELTRISNRRGFLSLAEHTLNICRRNKVSMSFILFDLNKFKQINDVYGHHEGDFVLNKFAQIMLSSFCDCEVIGRLGGDEFVVMLSDLDETKAEFVLQRFADAIAHANNTLNRPYKIDYSVGVTHFKYDTGKSVEDMIQDADVAMYQQKKQQSL</sequence>
<gene>
    <name evidence="2" type="ORF">LCGC14_1146860</name>
</gene>
<dbReference type="InterPro" id="IPR029016">
    <property type="entry name" value="GAF-like_dom_sf"/>
</dbReference>
<dbReference type="PROSITE" id="PS50887">
    <property type="entry name" value="GGDEF"/>
    <property type="match status" value="1"/>
</dbReference>
<dbReference type="InterPro" id="IPR029787">
    <property type="entry name" value="Nucleotide_cyclase"/>
</dbReference>
<dbReference type="InterPro" id="IPR003018">
    <property type="entry name" value="GAF"/>
</dbReference>
<dbReference type="SMART" id="SM00065">
    <property type="entry name" value="GAF"/>
    <property type="match status" value="1"/>
</dbReference>
<dbReference type="InterPro" id="IPR043128">
    <property type="entry name" value="Rev_trsase/Diguanyl_cyclase"/>
</dbReference>
<comment type="caution">
    <text evidence="2">The sequence shown here is derived from an EMBL/GenBank/DDBJ whole genome shotgun (WGS) entry which is preliminary data.</text>
</comment>
<dbReference type="Gene3D" id="3.30.70.270">
    <property type="match status" value="1"/>
</dbReference>
<dbReference type="Pfam" id="PF00990">
    <property type="entry name" value="GGDEF"/>
    <property type="match status" value="1"/>
</dbReference>
<dbReference type="InterPro" id="IPR000160">
    <property type="entry name" value="GGDEF_dom"/>
</dbReference>
<organism evidence="2">
    <name type="scientific">marine sediment metagenome</name>
    <dbReference type="NCBI Taxonomy" id="412755"/>
    <lineage>
        <taxon>unclassified sequences</taxon>
        <taxon>metagenomes</taxon>
        <taxon>ecological metagenomes</taxon>
    </lineage>
</organism>
<proteinExistence type="predicted"/>
<evidence type="ECO:0000259" key="1">
    <source>
        <dbReference type="PROSITE" id="PS50887"/>
    </source>
</evidence>